<sequence length="310" mass="32698">MVFFPTLRAAVTRRFFCTIWLVLALTLAWPTPGRAEGANAYLMGGPLSAEPAPIIDREAGVSPRAYGLDGADYLLGQWRDVRQSGDEAAARWLGQSFGRFMDRWGHAPADGSALAGLAPPGWSPPLKPPADLGASEPPGLTLDERPTGGQETLQSSSHLVWSAHGLGRSSQGSGAAPRWPGFAPSDWLAKIGARGDDDQAALYFQELDGDLLAGEAARGGVVALEYRLGGHFSLAGGAGALQGFGRPGAGHGLLLDDELRRAYFLAAPYRVGEGLLVQPELSLTQGGPSAAPSQRVEDDWLLGVNVQFDF</sequence>
<feature type="region of interest" description="Disordered" evidence="1">
    <location>
        <begin position="115"/>
        <end position="154"/>
    </location>
</feature>
<dbReference type="HOGENOM" id="CLU_896368_0_0_7"/>
<evidence type="ECO:0000313" key="3">
    <source>
        <dbReference type="Proteomes" id="UP000009047"/>
    </source>
</evidence>
<dbReference type="EMBL" id="CP002085">
    <property type="protein sequence ID" value="ADK84254.1"/>
    <property type="molecule type" value="Genomic_DNA"/>
</dbReference>
<proteinExistence type="predicted"/>
<accession>E1QFB8</accession>
<organism evidence="2 3">
    <name type="scientific">Desulfarculus baarsii (strain ATCC 33931 / DSM 2075 / LMG 7858 / VKM B-1802 / 2st14)</name>
    <dbReference type="NCBI Taxonomy" id="644282"/>
    <lineage>
        <taxon>Bacteria</taxon>
        <taxon>Pseudomonadati</taxon>
        <taxon>Thermodesulfobacteriota</taxon>
        <taxon>Desulfarculia</taxon>
        <taxon>Desulfarculales</taxon>
        <taxon>Desulfarculaceae</taxon>
        <taxon>Desulfarculus</taxon>
    </lineage>
</organism>
<dbReference type="Proteomes" id="UP000009047">
    <property type="component" value="Chromosome"/>
</dbReference>
<keyword evidence="3" id="KW-1185">Reference proteome</keyword>
<dbReference type="STRING" id="644282.Deba_0884"/>
<name>E1QFB8_DESB2</name>
<dbReference type="AlphaFoldDB" id="E1QFB8"/>
<protein>
    <submittedName>
        <fullName evidence="2">Uncharacterized protein</fullName>
    </submittedName>
</protein>
<reference evidence="2 3" key="1">
    <citation type="journal article" date="2010" name="Stand. Genomic Sci.">
        <title>Complete genome sequence of Desulfarculus baarsii type strain (2st14).</title>
        <authorList>
            <person name="Sun H."/>
            <person name="Spring S."/>
            <person name="Lapidus A."/>
            <person name="Davenport K."/>
            <person name="Del Rio T.G."/>
            <person name="Tice H."/>
            <person name="Nolan M."/>
            <person name="Copeland A."/>
            <person name="Cheng J.F."/>
            <person name="Lucas S."/>
            <person name="Tapia R."/>
            <person name="Goodwin L."/>
            <person name="Pitluck S."/>
            <person name="Ivanova N."/>
            <person name="Pagani I."/>
            <person name="Mavromatis K."/>
            <person name="Ovchinnikova G."/>
            <person name="Pati A."/>
            <person name="Chen A."/>
            <person name="Palaniappan K."/>
            <person name="Hauser L."/>
            <person name="Chang Y.J."/>
            <person name="Jeffries C.D."/>
            <person name="Detter J.C."/>
            <person name="Han C."/>
            <person name="Rohde M."/>
            <person name="Brambilla E."/>
            <person name="Goker M."/>
            <person name="Woyke T."/>
            <person name="Bristow J."/>
            <person name="Eisen J.A."/>
            <person name="Markowitz V."/>
            <person name="Hugenholtz P."/>
            <person name="Kyrpides N.C."/>
            <person name="Klenk H.P."/>
            <person name="Land M."/>
        </authorList>
    </citation>
    <scope>NUCLEOTIDE SEQUENCE [LARGE SCALE GENOMIC DNA]</scope>
    <source>
        <strain evidence="3">ATCC 33931 / DSM 2075 / LMG 7858 / VKM B-1802 / 2st14</strain>
    </source>
</reference>
<evidence type="ECO:0000313" key="2">
    <source>
        <dbReference type="EMBL" id="ADK84254.1"/>
    </source>
</evidence>
<gene>
    <name evidence="2" type="ordered locus">Deba_0884</name>
</gene>
<evidence type="ECO:0000256" key="1">
    <source>
        <dbReference type="SAM" id="MobiDB-lite"/>
    </source>
</evidence>
<dbReference type="KEGG" id="dbr:Deba_0884"/>